<reference evidence="2 3" key="1">
    <citation type="submission" date="2017-06" db="EMBL/GenBank/DDBJ databases">
        <title>Genome of Fusarium nygamai isolate CS10214.</title>
        <authorList>
            <person name="Gardiner D.M."/>
            <person name="Obanor F."/>
            <person name="Kazan K."/>
        </authorList>
    </citation>
    <scope>NUCLEOTIDE SEQUENCE [LARGE SCALE GENOMIC DNA]</scope>
    <source>
        <strain evidence="2 3">CS10214</strain>
    </source>
</reference>
<dbReference type="OrthoDB" id="416217at2759"/>
<dbReference type="GO" id="GO:0000981">
    <property type="term" value="F:DNA-binding transcription factor activity, RNA polymerase II-specific"/>
    <property type="evidence" value="ECO:0007669"/>
    <property type="project" value="TreeGrafter"/>
</dbReference>
<sequence length="197" mass="21860">MDDLRLYQHFVFHAYPPMPLQGEAVWKEVAAMSHNFDFLVHAMLGLAASHLSLCGDTDYSTHALSHRVHAIALLNQALSKPCKSKVEASARFATVMALVFQSSYMPEGMVEFMIMIRGCTAASDPIFSRSENSLFEGFTSESHNKHVLSLNPVDVVEEIADVLSNGLVSYSGKDFENRKKFALTSIYGSPPSVRDVW</sequence>
<dbReference type="InterPro" id="IPR021858">
    <property type="entry name" value="Fun_TF"/>
</dbReference>
<dbReference type="EMBL" id="MTQA01000441">
    <property type="protein sequence ID" value="PNP59230.1"/>
    <property type="molecule type" value="Genomic_DNA"/>
</dbReference>
<evidence type="ECO:0008006" key="4">
    <source>
        <dbReference type="Google" id="ProtNLM"/>
    </source>
</evidence>
<keyword evidence="1" id="KW-0539">Nucleus</keyword>
<organism evidence="2 3">
    <name type="scientific">Gibberella nygamai</name>
    <name type="common">Bean root rot disease fungus</name>
    <name type="synonym">Fusarium nygamai</name>
    <dbReference type="NCBI Taxonomy" id="42673"/>
    <lineage>
        <taxon>Eukaryota</taxon>
        <taxon>Fungi</taxon>
        <taxon>Dikarya</taxon>
        <taxon>Ascomycota</taxon>
        <taxon>Pezizomycotina</taxon>
        <taxon>Sordariomycetes</taxon>
        <taxon>Hypocreomycetidae</taxon>
        <taxon>Hypocreales</taxon>
        <taxon>Nectriaceae</taxon>
        <taxon>Fusarium</taxon>
        <taxon>Fusarium fujikuroi species complex</taxon>
    </lineage>
</organism>
<dbReference type="Pfam" id="PF11951">
    <property type="entry name" value="Fungal_trans_2"/>
    <property type="match status" value="1"/>
</dbReference>
<protein>
    <recommendedName>
        <fullName evidence="4">Transcription factor domain-containing protein</fullName>
    </recommendedName>
</protein>
<dbReference type="InterPro" id="IPR052400">
    <property type="entry name" value="Zn2-C6_fungal_TF"/>
</dbReference>
<dbReference type="Proteomes" id="UP000236664">
    <property type="component" value="Unassembled WGS sequence"/>
</dbReference>
<proteinExistence type="predicted"/>
<dbReference type="PANTHER" id="PTHR47657:SF7">
    <property type="entry name" value="STEROL REGULATORY ELEMENT-BINDING PROTEIN ECM22"/>
    <property type="match status" value="1"/>
</dbReference>
<dbReference type="AlphaFoldDB" id="A0A2K0UN89"/>
<keyword evidence="3" id="KW-1185">Reference proteome</keyword>
<evidence type="ECO:0000313" key="3">
    <source>
        <dbReference type="Proteomes" id="UP000236664"/>
    </source>
</evidence>
<accession>A0A2K0UN89</accession>
<evidence type="ECO:0000313" key="2">
    <source>
        <dbReference type="EMBL" id="PNP59230.1"/>
    </source>
</evidence>
<gene>
    <name evidence="2" type="ORF">FNYG_14990</name>
</gene>
<dbReference type="PANTHER" id="PTHR47657">
    <property type="entry name" value="STEROL REGULATORY ELEMENT-BINDING PROTEIN ECM22"/>
    <property type="match status" value="1"/>
</dbReference>
<name>A0A2K0UN89_GIBNY</name>
<dbReference type="STRING" id="42673.A0A2K0UN89"/>
<comment type="caution">
    <text evidence="2">The sequence shown here is derived from an EMBL/GenBank/DDBJ whole genome shotgun (WGS) entry which is preliminary data.</text>
</comment>
<evidence type="ECO:0000256" key="1">
    <source>
        <dbReference type="ARBA" id="ARBA00023242"/>
    </source>
</evidence>